<accession>A0ABD0M0L6</accession>
<feature type="domain" description="TIR" evidence="2">
    <location>
        <begin position="539"/>
        <end position="671"/>
    </location>
</feature>
<feature type="compositionally biased region" description="Polar residues" evidence="1">
    <location>
        <begin position="24"/>
        <end position="36"/>
    </location>
</feature>
<sequence length="681" mass="75648">MSNHRTNTDDGSNFSESSTSGSSTPLVQKQVTTSASDNERQNAAPPGIKSATNELTKAGASAAGGRPGPSVALLRYMELLKPTLTPDDAQVAYGLIEQFPHLDKNFTAIVAFLVVISQRPHGYGNLADLLEAIGNMVIEKEACVRLGSFAVTVKFEEKCAKLYHQILREKRLSCVTEIYRERADGPTESSKAYFYYLGCLQNLSKSVEVMPAIRKLKPFQHISPFLSRQSLSVKLAALMALAALLDEQEGKQLTADGDTLQIFLSHFQEACRDEKRRSRLRGHFNLYVDEFLRALYGLVKIERFVPLLVSIIESGTEEERRLAIGVIWELAFDKENSSKIAKNERLMKVLNSIKMSTDTSSGYAANAEWVIRDRSLYETRGSPKSGTLGLRQNNLRKILGKSDVEFALDQLRPKSAASGRPASATYTRAQVLAELRDLVQDGTNRQEFLDKGGIDVLALILENADDEERLQTLYLLLDLSENAEICSILKAHTLLMPLVEKLKVSVDSTLAQVAHRLARILQTTDEEETARTLDSRGDILVSCHKGDKHKASLVVDHLRRHKYKVRLHAAGDTEDEVEGEAIPTPDETSRPVDGASVVLFCVSLRYKKNKLCRMQCEYAANCKLHKDLIAVLVDTDYRPDGWLQDVLNKKVKVVVDVTDSGSREKELEKLVATLGDRGKGT</sequence>
<dbReference type="Gene3D" id="3.40.50.10140">
    <property type="entry name" value="Toll/interleukin-1 receptor homology (TIR) domain"/>
    <property type="match status" value="1"/>
</dbReference>
<dbReference type="InterPro" id="IPR035897">
    <property type="entry name" value="Toll_tir_struct_dom_sf"/>
</dbReference>
<gene>
    <name evidence="3" type="ORF">BaRGS_00003856</name>
</gene>
<dbReference type="Pfam" id="PF13676">
    <property type="entry name" value="TIR_2"/>
    <property type="match status" value="1"/>
</dbReference>
<dbReference type="PANTHER" id="PTHR46270">
    <property type="entry name" value="ARMADILLO-TYPE FOLD-RELATED"/>
    <property type="match status" value="1"/>
</dbReference>
<comment type="caution">
    <text evidence="3">The sequence shown here is derived from an EMBL/GenBank/DDBJ whole genome shotgun (WGS) entry which is preliminary data.</text>
</comment>
<dbReference type="InterPro" id="IPR016024">
    <property type="entry name" value="ARM-type_fold"/>
</dbReference>
<proteinExistence type="predicted"/>
<evidence type="ECO:0000313" key="4">
    <source>
        <dbReference type="Proteomes" id="UP001519460"/>
    </source>
</evidence>
<keyword evidence="4" id="KW-1185">Reference proteome</keyword>
<dbReference type="InterPro" id="IPR000157">
    <property type="entry name" value="TIR_dom"/>
</dbReference>
<feature type="compositionally biased region" description="Low complexity" evidence="1">
    <location>
        <begin position="12"/>
        <end position="23"/>
    </location>
</feature>
<dbReference type="Proteomes" id="UP001519460">
    <property type="component" value="Unassembled WGS sequence"/>
</dbReference>
<dbReference type="AlphaFoldDB" id="A0ABD0M0L6"/>
<feature type="compositionally biased region" description="Polar residues" evidence="1">
    <location>
        <begin position="1"/>
        <end position="11"/>
    </location>
</feature>
<evidence type="ECO:0000259" key="2">
    <source>
        <dbReference type="Pfam" id="PF13676"/>
    </source>
</evidence>
<dbReference type="SUPFAM" id="SSF52200">
    <property type="entry name" value="Toll/Interleukin receptor TIR domain"/>
    <property type="match status" value="1"/>
</dbReference>
<dbReference type="EMBL" id="JACVVK020000013">
    <property type="protein sequence ID" value="KAK7504828.1"/>
    <property type="molecule type" value="Genomic_DNA"/>
</dbReference>
<evidence type="ECO:0000313" key="3">
    <source>
        <dbReference type="EMBL" id="KAK7504828.1"/>
    </source>
</evidence>
<reference evidence="3 4" key="1">
    <citation type="journal article" date="2023" name="Sci. Data">
        <title>Genome assembly of the Korean intertidal mud-creeper Batillaria attramentaria.</title>
        <authorList>
            <person name="Patra A.K."/>
            <person name="Ho P.T."/>
            <person name="Jun S."/>
            <person name="Lee S.J."/>
            <person name="Kim Y."/>
            <person name="Won Y.J."/>
        </authorList>
    </citation>
    <scope>NUCLEOTIDE SEQUENCE [LARGE SCALE GENOMIC DNA]</scope>
    <source>
        <strain evidence="3">Wonlab-2016</strain>
    </source>
</reference>
<feature type="region of interest" description="Disordered" evidence="1">
    <location>
        <begin position="1"/>
        <end position="51"/>
    </location>
</feature>
<dbReference type="Gene3D" id="1.25.10.10">
    <property type="entry name" value="Leucine-rich Repeat Variant"/>
    <property type="match status" value="2"/>
</dbReference>
<name>A0ABD0M0L6_9CAEN</name>
<protein>
    <recommendedName>
        <fullName evidence="2">TIR domain-containing protein</fullName>
    </recommendedName>
</protein>
<evidence type="ECO:0000256" key="1">
    <source>
        <dbReference type="SAM" id="MobiDB-lite"/>
    </source>
</evidence>
<dbReference type="SUPFAM" id="SSF48371">
    <property type="entry name" value="ARM repeat"/>
    <property type="match status" value="1"/>
</dbReference>
<dbReference type="InterPro" id="IPR011989">
    <property type="entry name" value="ARM-like"/>
</dbReference>
<dbReference type="PANTHER" id="PTHR46270:SF2">
    <property type="entry name" value="TIR DOMAIN-CONTAINING PROTEIN"/>
    <property type="match status" value="1"/>
</dbReference>
<organism evidence="3 4">
    <name type="scientific">Batillaria attramentaria</name>
    <dbReference type="NCBI Taxonomy" id="370345"/>
    <lineage>
        <taxon>Eukaryota</taxon>
        <taxon>Metazoa</taxon>
        <taxon>Spiralia</taxon>
        <taxon>Lophotrochozoa</taxon>
        <taxon>Mollusca</taxon>
        <taxon>Gastropoda</taxon>
        <taxon>Caenogastropoda</taxon>
        <taxon>Sorbeoconcha</taxon>
        <taxon>Cerithioidea</taxon>
        <taxon>Batillariidae</taxon>
        <taxon>Batillaria</taxon>
    </lineage>
</organism>